<dbReference type="Gene3D" id="3.40.50.1970">
    <property type="match status" value="1"/>
</dbReference>
<feature type="domain" description="Alcohol dehydrogenase iron-type/glycerol dehydrogenase GldA" evidence="2">
    <location>
        <begin position="10"/>
        <end position="167"/>
    </location>
</feature>
<evidence type="ECO:0000256" key="1">
    <source>
        <dbReference type="ARBA" id="ARBA00023002"/>
    </source>
</evidence>
<dbReference type="PANTHER" id="PTHR11496:SF103">
    <property type="entry name" value="DEHYDROGENASE, PUTATIVE-RELATED"/>
    <property type="match status" value="1"/>
</dbReference>
<dbReference type="Pfam" id="PF00465">
    <property type="entry name" value="Fe-ADH"/>
    <property type="match status" value="1"/>
</dbReference>
<dbReference type="GO" id="GO:0017000">
    <property type="term" value="P:antibiotic biosynthetic process"/>
    <property type="evidence" value="ECO:0007669"/>
    <property type="project" value="InterPro"/>
</dbReference>
<dbReference type="GO" id="GO:0004022">
    <property type="term" value="F:alcohol dehydrogenase (NAD+) activity"/>
    <property type="evidence" value="ECO:0007669"/>
    <property type="project" value="TreeGrafter"/>
</dbReference>
<proteinExistence type="predicted"/>
<keyword evidence="1" id="KW-0560">Oxidoreductase</keyword>
<accession>A0A8J6TQW8</accession>
<gene>
    <name evidence="4" type="ORF">H8702_01775</name>
</gene>
<dbReference type="GO" id="GO:0046872">
    <property type="term" value="F:metal ion binding"/>
    <property type="evidence" value="ECO:0007669"/>
    <property type="project" value="InterPro"/>
</dbReference>
<dbReference type="CDD" id="cd08182">
    <property type="entry name" value="HEPD"/>
    <property type="match status" value="1"/>
</dbReference>
<evidence type="ECO:0000259" key="2">
    <source>
        <dbReference type="Pfam" id="PF00465"/>
    </source>
</evidence>
<evidence type="ECO:0000313" key="5">
    <source>
        <dbReference type="Proteomes" id="UP000632659"/>
    </source>
</evidence>
<reference evidence="4" key="1">
    <citation type="submission" date="2020-08" db="EMBL/GenBank/DDBJ databases">
        <title>Genome public.</title>
        <authorList>
            <person name="Liu C."/>
            <person name="Sun Q."/>
        </authorList>
    </citation>
    <scope>NUCLEOTIDE SEQUENCE</scope>
    <source>
        <strain evidence="4">NSJ-15</strain>
    </source>
</reference>
<dbReference type="EMBL" id="JACRTL010000001">
    <property type="protein sequence ID" value="MBC8609851.1"/>
    <property type="molecule type" value="Genomic_DNA"/>
</dbReference>
<feature type="domain" description="Fe-containing alcohol dehydrogenase-like C-terminal" evidence="3">
    <location>
        <begin position="180"/>
        <end position="380"/>
    </location>
</feature>
<name>A0A8J6TQW8_9FIRM</name>
<dbReference type="AlphaFoldDB" id="A0A8J6TQW8"/>
<organism evidence="4 5">
    <name type="scientific">Massiliimalia timonensis</name>
    <dbReference type="NCBI Taxonomy" id="1987501"/>
    <lineage>
        <taxon>Bacteria</taxon>
        <taxon>Bacillati</taxon>
        <taxon>Bacillota</taxon>
        <taxon>Clostridia</taxon>
        <taxon>Eubacteriales</taxon>
        <taxon>Oscillospiraceae</taxon>
        <taxon>Massiliimalia</taxon>
    </lineage>
</organism>
<dbReference type="InterPro" id="IPR001670">
    <property type="entry name" value="ADH_Fe/GldA"/>
</dbReference>
<comment type="caution">
    <text evidence="4">The sequence shown here is derived from an EMBL/GenBank/DDBJ whole genome shotgun (WGS) entry which is preliminary data.</text>
</comment>
<evidence type="ECO:0000313" key="4">
    <source>
        <dbReference type="EMBL" id="MBC8609851.1"/>
    </source>
</evidence>
<dbReference type="FunFam" id="3.40.50.1970:FF:000003">
    <property type="entry name" value="Alcohol dehydrogenase, iron-containing"/>
    <property type="match status" value="1"/>
</dbReference>
<sequence length="406" mass="45171">MQTIHHDNQVIVYGAGAIKTLSDMLKEMGATKVLVVCTDPFQSFFTEKRLDLGVPYVLFDDFQPNPLYESVAEGVDVLRREHCDCILSIGGGSSIDVAKCINLYAVLDSGENYLKQELKGVAVPHLCIPTTAGTGSESTRFAVIYYEGEKQSINSVDCIPDHVILEPEFLVTLPLYQKKATVLDALGQAVESYWSVNSNDTSKQFSKEAISLILKNLKRYLENDPQAAEPIALGANLAGRAINITQTTAAHAMSYKVTSLYRMPHGHAVAVCLVPVWEYLLNHLEECIDPRGETYLAEAAQELHCYFRVPDGRTAPEVLLDLLCFMGMLPTVYLSSESALEEKTVTPEEMDKLVCSVNPVRLKNFPIHLTEDKIKGIYQRVFKKLPDEQVKARAEAGKRYLEDFQG</sequence>
<dbReference type="Gene3D" id="1.20.1090.10">
    <property type="entry name" value="Dehydroquinate synthase-like - alpha domain"/>
    <property type="match status" value="1"/>
</dbReference>
<dbReference type="Pfam" id="PF25137">
    <property type="entry name" value="ADH_Fe_C"/>
    <property type="match status" value="1"/>
</dbReference>
<dbReference type="RefSeq" id="WP_187536173.1">
    <property type="nucleotide sequence ID" value="NZ_JACRTL010000001.1"/>
</dbReference>
<dbReference type="PANTHER" id="PTHR11496">
    <property type="entry name" value="ALCOHOL DEHYDROGENASE"/>
    <property type="match status" value="1"/>
</dbReference>
<keyword evidence="5" id="KW-1185">Reference proteome</keyword>
<dbReference type="InterPro" id="IPR035873">
    <property type="entry name" value="PhpC"/>
</dbReference>
<protein>
    <submittedName>
        <fullName evidence="4">Phosphonoacetaldehyde reductase</fullName>
    </submittedName>
</protein>
<evidence type="ECO:0000259" key="3">
    <source>
        <dbReference type="Pfam" id="PF25137"/>
    </source>
</evidence>
<dbReference type="SUPFAM" id="SSF56796">
    <property type="entry name" value="Dehydroquinate synthase-like"/>
    <property type="match status" value="1"/>
</dbReference>
<dbReference type="InterPro" id="IPR039697">
    <property type="entry name" value="Alcohol_dehydrogenase_Fe"/>
</dbReference>
<dbReference type="InterPro" id="IPR056798">
    <property type="entry name" value="ADH_Fe_C"/>
</dbReference>
<dbReference type="Proteomes" id="UP000632659">
    <property type="component" value="Unassembled WGS sequence"/>
</dbReference>